<feature type="region of interest" description="Disordered" evidence="1">
    <location>
        <begin position="335"/>
        <end position="373"/>
    </location>
</feature>
<feature type="compositionally biased region" description="Low complexity" evidence="1">
    <location>
        <begin position="198"/>
        <end position="209"/>
    </location>
</feature>
<evidence type="ECO:0000313" key="3">
    <source>
        <dbReference type="Proteomes" id="UP001396898"/>
    </source>
</evidence>
<feature type="compositionally biased region" description="Low complexity" evidence="1">
    <location>
        <begin position="140"/>
        <end position="150"/>
    </location>
</feature>
<dbReference type="SUPFAM" id="SSF50044">
    <property type="entry name" value="SH3-domain"/>
    <property type="match status" value="1"/>
</dbReference>
<feature type="region of interest" description="Disordered" evidence="1">
    <location>
        <begin position="138"/>
        <end position="298"/>
    </location>
</feature>
<evidence type="ECO:0008006" key="4">
    <source>
        <dbReference type="Google" id="ProtNLM"/>
    </source>
</evidence>
<evidence type="ECO:0000313" key="2">
    <source>
        <dbReference type="EMBL" id="KAK8028316.1"/>
    </source>
</evidence>
<sequence>MPVDAECFVIHPFQELVRIAKEAAANAEAGQSDDPERSKRMLKSARGLVKEGERALQKIQPLWDAQVDKHGDAFKRGITDNDADVENRRILEELLYDLDDFIEADTFDADKYSEVQAASKAFALSALEAIRRLKIDDHSSTMPSSSESMPLASHPTNTVFPPLPPLPPGRYESFSRPLNKRIDSSPASASTSRKDSQRTSSTTRTSGKSALGGGHVLERVHTVKSHTSSANSANSSGSVRSSVSSRRSDQSPLHSVHPVHPGALQPARSKFNKSDRPSPVRADADGQEITPSQAEIGPEMAYMSPTPRISEWVRDQLSTSLPTQTEVIADDVTLPHRHAGRPATSTSSRDTLVGSELPDYDSAGPTSSGSTSYRTSVFSEASSRLSTAKGGLHVSFGSTKIPPLPTRFFNVFPAPSSENLPGSTLRPVGGVKAASRECLVGIPTPEPEMEPWYANRAKCTIGIESSFKTMGGFCEGAFIFREEGGQAATIAGLEQGNKVTVARCVECKYRHTLSAIELDSDPRSKKAPGHSQSTQMLIEGIESGGLCAWGVRYRLRFLYKSHLPSEYAHVTRYGCVFCLQERRTPCESDATVFTTPDQLFRHLARHPQPLPELEEFPVAYGELSPEDIGLGNFDLVFSNPQTANPFAEVDPTTFGSLPTAVAITDHLVRPGDRMNVGPDGENTMQFLEGARILGVEFPEKWGGKQCVGWHDGARGSFPARCISLLPPPKGNVRIPGMNNDGVTVTARWKWEPSDPGSGWLSFDKGATIRNNQWCWSGMTKDGKVGFFPQSHIKPESIKAASSPDSNQFLKQGRPTKLFYLRRTLSHAP</sequence>
<gene>
    <name evidence="2" type="ORF">PG991_005372</name>
</gene>
<feature type="compositionally biased region" description="Low complexity" evidence="1">
    <location>
        <begin position="228"/>
        <end position="245"/>
    </location>
</feature>
<protein>
    <recommendedName>
        <fullName evidence="4">SH3 domain-containing protein</fullName>
    </recommendedName>
</protein>
<dbReference type="InterPro" id="IPR036028">
    <property type="entry name" value="SH3-like_dom_sf"/>
</dbReference>
<keyword evidence="3" id="KW-1185">Reference proteome</keyword>
<organism evidence="2 3">
    <name type="scientific">Apiospora marii</name>
    <dbReference type="NCBI Taxonomy" id="335849"/>
    <lineage>
        <taxon>Eukaryota</taxon>
        <taxon>Fungi</taxon>
        <taxon>Dikarya</taxon>
        <taxon>Ascomycota</taxon>
        <taxon>Pezizomycotina</taxon>
        <taxon>Sordariomycetes</taxon>
        <taxon>Xylariomycetidae</taxon>
        <taxon>Amphisphaeriales</taxon>
        <taxon>Apiosporaceae</taxon>
        <taxon>Apiospora</taxon>
    </lineage>
</organism>
<dbReference type="EMBL" id="JAQQWI010000007">
    <property type="protein sequence ID" value="KAK8028316.1"/>
    <property type="molecule type" value="Genomic_DNA"/>
</dbReference>
<feature type="compositionally biased region" description="Basic and acidic residues" evidence="1">
    <location>
        <begin position="272"/>
        <end position="284"/>
    </location>
</feature>
<reference evidence="2 3" key="1">
    <citation type="submission" date="2023-01" db="EMBL/GenBank/DDBJ databases">
        <title>Analysis of 21 Apiospora genomes using comparative genomics revels a genus with tremendous synthesis potential of carbohydrate active enzymes and secondary metabolites.</title>
        <authorList>
            <person name="Sorensen T."/>
        </authorList>
    </citation>
    <scope>NUCLEOTIDE SEQUENCE [LARGE SCALE GENOMIC DNA]</scope>
    <source>
        <strain evidence="2 3">CBS 20057</strain>
    </source>
</reference>
<feature type="compositionally biased region" description="Polar residues" evidence="1">
    <location>
        <begin position="364"/>
        <end position="373"/>
    </location>
</feature>
<proteinExistence type="predicted"/>
<name>A0ABR1S912_9PEZI</name>
<accession>A0ABR1S912</accession>
<comment type="caution">
    <text evidence="2">The sequence shown here is derived from an EMBL/GenBank/DDBJ whole genome shotgun (WGS) entry which is preliminary data.</text>
</comment>
<dbReference type="Proteomes" id="UP001396898">
    <property type="component" value="Unassembled WGS sequence"/>
</dbReference>
<evidence type="ECO:0000256" key="1">
    <source>
        <dbReference type="SAM" id="MobiDB-lite"/>
    </source>
</evidence>